<dbReference type="OrthoDB" id="1951449at2"/>
<protein>
    <submittedName>
        <fullName evidence="3">Flagellar brake protein</fullName>
    </submittedName>
</protein>
<dbReference type="InterPro" id="IPR009926">
    <property type="entry name" value="T3SS_YcgR_PilZN"/>
</dbReference>
<sequence>MEIGTLLNLELKESGKQYTYYCKIIEKNDNYLIIDYPIDEKTRKTKILPKRRLFKVKFVGKDQVVYQFTSEIVAKVNLNIPALAIKSPSPDKVERIQRREYVRVETAVDIAIHSTNHQFEPFVTVTSDISGGGLAVLVPKHISLEIGTIVDAWFALQMNDNQFYYIYARAEVVLNREANSRINLISLKFHTITKPNRQLIVRFCFDKQREAKKKELT</sequence>
<dbReference type="AlphaFoldDB" id="A0A417YFU0"/>
<name>A0A417YFU0_9BACI</name>
<evidence type="ECO:0000313" key="3">
    <source>
        <dbReference type="EMBL" id="RHW31567.1"/>
    </source>
</evidence>
<dbReference type="RefSeq" id="WP_118889605.1">
    <property type="nucleotide sequence ID" value="NZ_JAMAWL010000001.1"/>
</dbReference>
<dbReference type="Pfam" id="PF07238">
    <property type="entry name" value="PilZ"/>
    <property type="match status" value="1"/>
</dbReference>
<dbReference type="EMBL" id="QWEH01000008">
    <property type="protein sequence ID" value="RHW31567.1"/>
    <property type="molecule type" value="Genomic_DNA"/>
</dbReference>
<keyword evidence="3" id="KW-0966">Cell projection</keyword>
<proteinExistence type="predicted"/>
<keyword evidence="4" id="KW-1185">Reference proteome</keyword>
<dbReference type="SUPFAM" id="SSF141371">
    <property type="entry name" value="PilZ domain-like"/>
    <property type="match status" value="1"/>
</dbReference>
<feature type="domain" description="Type III secretion system flagellar brake protein YcgR PilZN" evidence="2">
    <location>
        <begin position="2"/>
        <end position="88"/>
    </location>
</feature>
<keyword evidence="3" id="KW-0969">Cilium</keyword>
<reference evidence="3 4" key="1">
    <citation type="journal article" date="2007" name="Int. J. Syst. Evol. Microbiol.">
        <title>Oceanobacillus profundus sp. nov., isolated from a deep-sea sediment core.</title>
        <authorList>
            <person name="Kim Y.G."/>
            <person name="Choi D.H."/>
            <person name="Hyun S."/>
            <person name="Cho B.C."/>
        </authorList>
    </citation>
    <scope>NUCLEOTIDE SEQUENCE [LARGE SCALE GENOMIC DNA]</scope>
    <source>
        <strain evidence="3 4">DSM 18246</strain>
    </source>
</reference>
<accession>A0A417YFU0</accession>
<organism evidence="3 4">
    <name type="scientific">Oceanobacillus profundus</name>
    <dbReference type="NCBI Taxonomy" id="372463"/>
    <lineage>
        <taxon>Bacteria</taxon>
        <taxon>Bacillati</taxon>
        <taxon>Bacillota</taxon>
        <taxon>Bacilli</taxon>
        <taxon>Bacillales</taxon>
        <taxon>Bacillaceae</taxon>
        <taxon>Oceanobacillus</taxon>
    </lineage>
</organism>
<keyword evidence="3" id="KW-0282">Flagellum</keyword>
<dbReference type="Proteomes" id="UP000285456">
    <property type="component" value="Unassembled WGS sequence"/>
</dbReference>
<evidence type="ECO:0000259" key="2">
    <source>
        <dbReference type="Pfam" id="PF12945"/>
    </source>
</evidence>
<evidence type="ECO:0000259" key="1">
    <source>
        <dbReference type="Pfam" id="PF07238"/>
    </source>
</evidence>
<feature type="domain" description="PilZ" evidence="1">
    <location>
        <begin position="97"/>
        <end position="205"/>
    </location>
</feature>
<dbReference type="GO" id="GO:0035438">
    <property type="term" value="F:cyclic-di-GMP binding"/>
    <property type="evidence" value="ECO:0007669"/>
    <property type="project" value="InterPro"/>
</dbReference>
<dbReference type="Pfam" id="PF12945">
    <property type="entry name" value="PilZNR"/>
    <property type="match status" value="1"/>
</dbReference>
<dbReference type="InterPro" id="IPR009875">
    <property type="entry name" value="PilZ_domain"/>
</dbReference>
<gene>
    <name evidence="3" type="ORF">D1B32_12660</name>
</gene>
<comment type="caution">
    <text evidence="3">The sequence shown here is derived from an EMBL/GenBank/DDBJ whole genome shotgun (WGS) entry which is preliminary data.</text>
</comment>
<evidence type="ECO:0000313" key="4">
    <source>
        <dbReference type="Proteomes" id="UP000285456"/>
    </source>
</evidence>
<dbReference type="Gene3D" id="2.40.10.220">
    <property type="entry name" value="predicted glycosyltransferase like domains"/>
    <property type="match status" value="1"/>
</dbReference>